<keyword evidence="1" id="KW-0812">Transmembrane</keyword>
<keyword evidence="3" id="KW-1185">Reference proteome</keyword>
<gene>
    <name evidence="2" type="ORF">EOT04_01345</name>
</gene>
<protein>
    <submittedName>
        <fullName evidence="2">Uncharacterized protein</fullName>
    </submittedName>
</protein>
<comment type="caution">
    <text evidence="2">The sequence shown here is derived from an EMBL/GenBank/DDBJ whole genome shotgun (WGS) entry which is preliminary data.</text>
</comment>
<dbReference type="AlphaFoldDB" id="A0A4Q0AJ20"/>
<feature type="transmembrane region" description="Helical" evidence="1">
    <location>
        <begin position="15"/>
        <end position="36"/>
    </location>
</feature>
<evidence type="ECO:0000256" key="1">
    <source>
        <dbReference type="SAM" id="Phobius"/>
    </source>
</evidence>
<proteinExistence type="predicted"/>
<name>A0A4Q0AJ20_9BACT</name>
<evidence type="ECO:0000313" key="3">
    <source>
        <dbReference type="Proteomes" id="UP000289269"/>
    </source>
</evidence>
<organism evidence="2 3">
    <name type="scientific">Candidatus Chaera renei</name>
    <dbReference type="NCBI Taxonomy" id="2506947"/>
    <lineage>
        <taxon>Bacteria</taxon>
        <taxon>Candidatus Saccharimonadota</taxon>
        <taxon>Candidatus Saccharimonadia</taxon>
        <taxon>Candidatus Saccharimonadales</taxon>
        <taxon>Candidatus Saccharimonadaceae</taxon>
        <taxon>Candidatus Chaera</taxon>
    </lineage>
</organism>
<dbReference type="Proteomes" id="UP000289269">
    <property type="component" value="Unassembled WGS sequence"/>
</dbReference>
<reference evidence="2" key="1">
    <citation type="submission" date="2019-01" db="EMBL/GenBank/DDBJ databases">
        <title>Genomic signatures and co-occurrence patterns of the ultra-small Saccharimodia (Patescibacteria phylum) suggest a symbiotic lifestyle.</title>
        <authorList>
            <person name="Lemos L."/>
            <person name="Medeiros J."/>
            <person name="Andreote F."/>
            <person name="Fernandes G."/>
            <person name="Varani A."/>
            <person name="Oliveira G."/>
            <person name="Pylro V."/>
        </authorList>
    </citation>
    <scope>NUCLEOTIDE SEQUENCE [LARGE SCALE GENOMIC DNA]</scope>
    <source>
        <strain evidence="2">AMD01</strain>
    </source>
</reference>
<keyword evidence="1" id="KW-1133">Transmembrane helix</keyword>
<sequence>MIDKETLNLAVRDRLLVWLTVFGSLLALAVVVSSLVQLRPSDVLVPVKYTAYGFTNLYRDKWYYLLSFTGFGLLLLAGHPLLTLKLLKEKGRPYAVAFAAAGLLIGVLALLITLAIFHVVAVSL</sequence>
<feature type="transmembrane region" description="Helical" evidence="1">
    <location>
        <begin position="62"/>
        <end position="82"/>
    </location>
</feature>
<accession>A0A4Q0AJ20</accession>
<evidence type="ECO:0000313" key="2">
    <source>
        <dbReference type="EMBL" id="RWZ79535.1"/>
    </source>
</evidence>
<feature type="transmembrane region" description="Helical" evidence="1">
    <location>
        <begin position="94"/>
        <end position="121"/>
    </location>
</feature>
<keyword evidence="1" id="KW-0472">Membrane</keyword>
<dbReference type="EMBL" id="SCKW01000008">
    <property type="protein sequence ID" value="RWZ79535.1"/>
    <property type="molecule type" value="Genomic_DNA"/>
</dbReference>